<protein>
    <submittedName>
        <fullName evidence="10">WDR19</fullName>
    </submittedName>
</protein>
<feature type="domain" description="IFT121-like zinc finger" evidence="9">
    <location>
        <begin position="197"/>
        <end position="244"/>
    </location>
</feature>
<evidence type="ECO:0000256" key="8">
    <source>
        <dbReference type="ARBA" id="ARBA00023273"/>
    </source>
</evidence>
<keyword evidence="8" id="KW-0966">Cell projection</keyword>
<dbReference type="Pfam" id="PF23146">
    <property type="entry name" value="Zf_IFT144_1st"/>
    <property type="match status" value="1"/>
</dbReference>
<dbReference type="Pfam" id="PF23145">
    <property type="entry name" value="Zf_2nd_IFT121"/>
    <property type="match status" value="1"/>
</dbReference>
<keyword evidence="7" id="KW-0206">Cytoskeleton</keyword>
<dbReference type="GO" id="GO:0005929">
    <property type="term" value="C:cilium"/>
    <property type="evidence" value="ECO:0007669"/>
    <property type="project" value="TreeGrafter"/>
</dbReference>
<dbReference type="InterPro" id="IPR040379">
    <property type="entry name" value="WDR19/dyf-2"/>
</dbReference>
<accession>A0A7J7JGU9</accession>
<keyword evidence="4" id="KW-0677">Repeat</keyword>
<keyword evidence="2" id="KW-0963">Cytoplasm</keyword>
<dbReference type="PANTHER" id="PTHR14920">
    <property type="entry name" value="OSMOTIC AVOIDANCE ABNORMAL PROTEIN 1/WD REPEAT MEMBRANE PROTEIN"/>
    <property type="match status" value="1"/>
</dbReference>
<organism evidence="10 11">
    <name type="scientific">Bugula neritina</name>
    <name type="common">Brown bryozoan</name>
    <name type="synonym">Sertularia neritina</name>
    <dbReference type="NCBI Taxonomy" id="10212"/>
    <lineage>
        <taxon>Eukaryota</taxon>
        <taxon>Metazoa</taxon>
        <taxon>Spiralia</taxon>
        <taxon>Lophotrochozoa</taxon>
        <taxon>Bryozoa</taxon>
        <taxon>Gymnolaemata</taxon>
        <taxon>Cheilostomatida</taxon>
        <taxon>Flustrina</taxon>
        <taxon>Buguloidea</taxon>
        <taxon>Bugulidae</taxon>
        <taxon>Bugula</taxon>
    </lineage>
</organism>
<evidence type="ECO:0000256" key="1">
    <source>
        <dbReference type="ARBA" id="ARBA00004120"/>
    </source>
</evidence>
<keyword evidence="5" id="KW-0970">Cilium biogenesis/degradation</keyword>
<dbReference type="GO" id="GO:0035721">
    <property type="term" value="P:intraciliary retrograde transport"/>
    <property type="evidence" value="ECO:0007669"/>
    <property type="project" value="InterPro"/>
</dbReference>
<comment type="caution">
    <text evidence="10">The sequence shown here is derived from an EMBL/GenBank/DDBJ whole genome shotgun (WGS) entry which is preliminary data.</text>
</comment>
<gene>
    <name evidence="10" type="ORF">EB796_016650</name>
</gene>
<evidence type="ECO:0000313" key="10">
    <source>
        <dbReference type="EMBL" id="KAF6025033.1"/>
    </source>
</evidence>
<dbReference type="OrthoDB" id="10250638at2759"/>
<evidence type="ECO:0000256" key="2">
    <source>
        <dbReference type="ARBA" id="ARBA00022490"/>
    </source>
</evidence>
<evidence type="ECO:0000256" key="7">
    <source>
        <dbReference type="ARBA" id="ARBA00023212"/>
    </source>
</evidence>
<evidence type="ECO:0000313" key="11">
    <source>
        <dbReference type="Proteomes" id="UP000593567"/>
    </source>
</evidence>
<name>A0A7J7JGU9_BUGNE</name>
<keyword evidence="6" id="KW-0969">Cilium</keyword>
<evidence type="ECO:0000256" key="3">
    <source>
        <dbReference type="ARBA" id="ARBA00022574"/>
    </source>
</evidence>
<evidence type="ECO:0000256" key="5">
    <source>
        <dbReference type="ARBA" id="ARBA00022794"/>
    </source>
</evidence>
<dbReference type="GO" id="GO:0030991">
    <property type="term" value="C:intraciliary transport particle A"/>
    <property type="evidence" value="ECO:0007669"/>
    <property type="project" value="TreeGrafter"/>
</dbReference>
<evidence type="ECO:0000256" key="6">
    <source>
        <dbReference type="ARBA" id="ARBA00023069"/>
    </source>
</evidence>
<evidence type="ECO:0000256" key="4">
    <source>
        <dbReference type="ARBA" id="ARBA00022737"/>
    </source>
</evidence>
<reference evidence="10" key="1">
    <citation type="submission" date="2020-06" db="EMBL/GenBank/DDBJ databases">
        <title>Draft genome of Bugula neritina, a colonial animal packing powerful symbionts and potential medicines.</title>
        <authorList>
            <person name="Rayko M."/>
        </authorList>
    </citation>
    <scope>NUCLEOTIDE SEQUENCE [LARGE SCALE GENOMIC DNA]</scope>
    <source>
        <strain evidence="10">Kwan_BN1</strain>
    </source>
</reference>
<dbReference type="PANTHER" id="PTHR14920:SF0">
    <property type="entry name" value="WD REPEAT DOMAIN 19"/>
    <property type="match status" value="1"/>
</dbReference>
<dbReference type="GO" id="GO:0060271">
    <property type="term" value="P:cilium assembly"/>
    <property type="evidence" value="ECO:0007669"/>
    <property type="project" value="TreeGrafter"/>
</dbReference>
<dbReference type="InterPro" id="IPR056170">
    <property type="entry name" value="Znf_IFT121-like"/>
</dbReference>
<proteinExistence type="predicted"/>
<dbReference type="Proteomes" id="UP000593567">
    <property type="component" value="Unassembled WGS sequence"/>
</dbReference>
<dbReference type="EMBL" id="VXIV02002502">
    <property type="protein sequence ID" value="KAF6025033.1"/>
    <property type="molecule type" value="Genomic_DNA"/>
</dbReference>
<comment type="subcellular location">
    <subcellularLocation>
        <location evidence="1">Cytoplasm</location>
        <location evidence="1">Cytoskeleton</location>
        <location evidence="1">Cilium basal body</location>
    </subcellularLocation>
</comment>
<sequence>MGETDGMPKDAKYLFRLYMALKQYPEAARTAIIIAREEQNAGQYRNAHDVLFNMYEELRKEGIKVPVDMQNNLMILHSYMLVKQHARKGQHLIAARLLIRVANNISKFPSHIVPILTSTVIECQKAGLKTSAFSYATMLLRPEYKNQLDLKYKKKIEAIVRRPDKTEEEETTSPCPYCDFELTDMELSCPECKNQIPYCIATGVHLTKADMGACPKCDFPALYEAFTKFQSGDDSVCPMCSEKVAPGDVVRVQDITKYLNTNFD</sequence>
<keyword evidence="11" id="KW-1185">Reference proteome</keyword>
<evidence type="ECO:0000259" key="9">
    <source>
        <dbReference type="Pfam" id="PF23145"/>
    </source>
</evidence>
<dbReference type="AlphaFoldDB" id="A0A7J7JGU9"/>
<keyword evidence="3" id="KW-0853">WD repeat</keyword>